<dbReference type="SUPFAM" id="SSF51735">
    <property type="entry name" value="NAD(P)-binding Rossmann-fold domains"/>
    <property type="match status" value="1"/>
</dbReference>
<dbReference type="PANTHER" id="PTHR42748:SF4">
    <property type="entry name" value="NMRA-LIKE DOMAIN-CONTAINING PROTEIN-RELATED"/>
    <property type="match status" value="1"/>
</dbReference>
<dbReference type="GO" id="GO:0005634">
    <property type="term" value="C:nucleus"/>
    <property type="evidence" value="ECO:0000318"/>
    <property type="project" value="GO_Central"/>
</dbReference>
<accession>Q54E73</accession>
<keyword evidence="5" id="KW-1185">Reference proteome</keyword>
<dbReference type="Gene3D" id="3.90.25.10">
    <property type="entry name" value="UDP-galactose 4-epimerase, domain 1"/>
    <property type="match status" value="1"/>
</dbReference>
<dbReference type="STRING" id="44689.Q54E73"/>
<dbReference type="Pfam" id="PF05368">
    <property type="entry name" value="NmrA"/>
    <property type="match status" value="1"/>
</dbReference>
<dbReference type="Proteomes" id="UP000002195">
    <property type="component" value="Unassembled WGS sequence"/>
</dbReference>
<evidence type="ECO:0000259" key="3">
    <source>
        <dbReference type="Pfam" id="PF05368"/>
    </source>
</evidence>
<evidence type="ECO:0000313" key="5">
    <source>
        <dbReference type="Proteomes" id="UP000002195"/>
    </source>
</evidence>
<dbReference type="SMR" id="Q54E73"/>
<evidence type="ECO:0000256" key="2">
    <source>
        <dbReference type="ARBA" id="ARBA00022857"/>
    </source>
</evidence>
<dbReference type="InterPro" id="IPR051164">
    <property type="entry name" value="NmrA-like_oxidored"/>
</dbReference>
<dbReference type="RefSeq" id="XP_629989.1">
    <property type="nucleotide sequence ID" value="XM_629987.1"/>
</dbReference>
<dbReference type="EMBL" id="AAFI02000182">
    <property type="protein sequence ID" value="EAL61562.1"/>
    <property type="molecule type" value="Genomic_DNA"/>
</dbReference>
<dbReference type="FunCoup" id="Q54E73">
    <property type="interactions" value="198"/>
</dbReference>
<reference evidence="4 5" key="1">
    <citation type="journal article" date="2005" name="Nature">
        <title>The genome of the social amoeba Dictyostelium discoideum.</title>
        <authorList>
            <consortium name="The Dictyostelium discoideum Sequencing Consortium"/>
            <person name="Eichinger L."/>
            <person name="Pachebat J.A."/>
            <person name="Glockner G."/>
            <person name="Rajandream M.A."/>
            <person name="Sucgang R."/>
            <person name="Berriman M."/>
            <person name="Song J."/>
            <person name="Olsen R."/>
            <person name="Szafranski K."/>
            <person name="Xu Q."/>
            <person name="Tunggal B."/>
            <person name="Kummerfeld S."/>
            <person name="Madera M."/>
            <person name="Konfortov B.A."/>
            <person name="Rivero F."/>
            <person name="Bankier A.T."/>
            <person name="Lehmann R."/>
            <person name="Hamlin N."/>
            <person name="Davies R."/>
            <person name="Gaudet P."/>
            <person name="Fey P."/>
            <person name="Pilcher K."/>
            <person name="Chen G."/>
            <person name="Saunders D."/>
            <person name="Sodergren E."/>
            <person name="Davis P."/>
            <person name="Kerhornou A."/>
            <person name="Nie X."/>
            <person name="Hall N."/>
            <person name="Anjard C."/>
            <person name="Hemphill L."/>
            <person name="Bason N."/>
            <person name="Farbrother P."/>
            <person name="Desany B."/>
            <person name="Just E."/>
            <person name="Morio T."/>
            <person name="Rost R."/>
            <person name="Churcher C."/>
            <person name="Cooper J."/>
            <person name="Haydock S."/>
            <person name="van Driessche N."/>
            <person name="Cronin A."/>
            <person name="Goodhead I."/>
            <person name="Muzny D."/>
            <person name="Mourier T."/>
            <person name="Pain A."/>
            <person name="Lu M."/>
            <person name="Harper D."/>
            <person name="Lindsay R."/>
            <person name="Hauser H."/>
            <person name="James K."/>
            <person name="Quiles M."/>
            <person name="Madan Babu M."/>
            <person name="Saito T."/>
            <person name="Buchrieser C."/>
            <person name="Wardroper A."/>
            <person name="Felder M."/>
            <person name="Thangavelu M."/>
            <person name="Johnson D."/>
            <person name="Knights A."/>
            <person name="Loulseged H."/>
            <person name="Mungall K."/>
            <person name="Oliver K."/>
            <person name="Price C."/>
            <person name="Quail M.A."/>
            <person name="Urushihara H."/>
            <person name="Hernandez J."/>
            <person name="Rabbinowitsch E."/>
            <person name="Steffen D."/>
            <person name="Sanders M."/>
            <person name="Ma J."/>
            <person name="Kohara Y."/>
            <person name="Sharp S."/>
            <person name="Simmonds M."/>
            <person name="Spiegler S."/>
            <person name="Tivey A."/>
            <person name="Sugano S."/>
            <person name="White B."/>
            <person name="Walker D."/>
            <person name="Woodward J."/>
            <person name="Winckler T."/>
            <person name="Tanaka Y."/>
            <person name="Shaulsky G."/>
            <person name="Schleicher M."/>
            <person name="Weinstock G."/>
            <person name="Rosenthal A."/>
            <person name="Cox E.C."/>
            <person name="Chisholm R.L."/>
            <person name="Gibbs R."/>
            <person name="Loomis W.F."/>
            <person name="Platzer M."/>
            <person name="Kay R.R."/>
            <person name="Williams J."/>
            <person name="Dear P.H."/>
            <person name="Noegel A.A."/>
            <person name="Barrell B."/>
            <person name="Kuspa A."/>
        </authorList>
    </citation>
    <scope>NUCLEOTIDE SEQUENCE [LARGE SCALE GENOMIC DNA]</scope>
    <source>
        <strain evidence="4 5">AX4</strain>
    </source>
</reference>
<dbReference type="PaxDb" id="44689-DDB0184035"/>
<dbReference type="VEuPathDB" id="AmoebaDB:DDB_G0291732"/>
<dbReference type="PhylomeDB" id="Q54E73"/>
<protein>
    <recommendedName>
        <fullName evidence="3">NmrA-like domain-containing protein</fullName>
    </recommendedName>
</protein>
<dbReference type="dictyBase" id="DDB_G0291732"/>
<dbReference type="GeneID" id="8628319"/>
<evidence type="ECO:0000313" key="4">
    <source>
        <dbReference type="EMBL" id="EAL61562.1"/>
    </source>
</evidence>
<dbReference type="OMA" id="GADCCFL"/>
<dbReference type="InParanoid" id="Q54E73"/>
<dbReference type="HOGENOM" id="CLU_007383_8_4_1"/>
<feature type="domain" description="NmrA-like" evidence="3">
    <location>
        <begin position="7"/>
        <end position="300"/>
    </location>
</feature>
<dbReference type="InterPro" id="IPR008030">
    <property type="entry name" value="NmrA-like"/>
</dbReference>
<dbReference type="Gene3D" id="3.40.50.720">
    <property type="entry name" value="NAD(P)-binding Rossmann-like Domain"/>
    <property type="match status" value="1"/>
</dbReference>
<dbReference type="KEGG" id="ddi:DDB_G0291732"/>
<sequence>MSNNNKNKLVTVVDSTSEVGDFVTRALLKEGYKVRALTRNIESNAAKALKNLDAEVVKCSDTDSPANIQAALIDTEVIFYPTNFWSSFEKEVEYGIKFVDAALSVKTVKHYVFHGLISCKTVSNDKYSVPHFDLKYRVEQHLRKVSKENPTFISSFIYSPFYMQNFSSIFTPKRSTTTNGTYTISMPLEESKPLDMVDIKDIGPIVAGIVANPSKYSGVIVPLAGEKLTGDQICQVFTKVTGKQVKYNYIPPATFRTFAFPYANEIASMFQFFSEFGAFNDLDTTLASSIHKLTSLEDYLISTKFRFE</sequence>
<evidence type="ECO:0000256" key="1">
    <source>
        <dbReference type="ARBA" id="ARBA00006328"/>
    </source>
</evidence>
<dbReference type="PANTHER" id="PTHR42748">
    <property type="entry name" value="NITROGEN METABOLITE REPRESSION PROTEIN NMRA FAMILY MEMBER"/>
    <property type="match status" value="1"/>
</dbReference>
<comment type="caution">
    <text evidence="4">The sequence shown here is derived from an EMBL/GenBank/DDBJ whole genome shotgun (WGS) entry which is preliminary data.</text>
</comment>
<dbReference type="AlphaFoldDB" id="Q54E73"/>
<dbReference type="CDD" id="cd05251">
    <property type="entry name" value="NmrA_like_SDR_a"/>
    <property type="match status" value="1"/>
</dbReference>
<dbReference type="eggNOG" id="ENOG502RG69">
    <property type="taxonomic scope" value="Eukaryota"/>
</dbReference>
<organism evidence="4 5">
    <name type="scientific">Dictyostelium discoideum</name>
    <name type="common">Social amoeba</name>
    <dbReference type="NCBI Taxonomy" id="44689"/>
    <lineage>
        <taxon>Eukaryota</taxon>
        <taxon>Amoebozoa</taxon>
        <taxon>Evosea</taxon>
        <taxon>Eumycetozoa</taxon>
        <taxon>Dictyostelia</taxon>
        <taxon>Dictyosteliales</taxon>
        <taxon>Dictyosteliaceae</taxon>
        <taxon>Dictyostelium</taxon>
    </lineage>
</organism>
<name>Q54E73_DICDI</name>
<dbReference type="InterPro" id="IPR036291">
    <property type="entry name" value="NAD(P)-bd_dom_sf"/>
</dbReference>
<proteinExistence type="inferred from homology"/>
<gene>
    <name evidence="4" type="ORF">DDB_G0291732</name>
</gene>
<comment type="similarity">
    <text evidence="1">Belongs to the NmrA-type oxidoreductase family.</text>
</comment>
<keyword evidence="2" id="KW-0521">NADP</keyword>